<proteinExistence type="predicted"/>
<dbReference type="GO" id="GO:0016042">
    <property type="term" value="P:lipid catabolic process"/>
    <property type="evidence" value="ECO:0007669"/>
    <property type="project" value="UniProtKB-KW"/>
</dbReference>
<dbReference type="AlphaFoldDB" id="A0A6C0CHT5"/>
<dbReference type="EMBL" id="MN739411">
    <property type="protein sequence ID" value="QHT03440.1"/>
    <property type="molecule type" value="Genomic_DNA"/>
</dbReference>
<name>A0A6C0CHT5_9ZZZZ</name>
<dbReference type="GO" id="GO:0016787">
    <property type="term" value="F:hydrolase activity"/>
    <property type="evidence" value="ECO:0007669"/>
    <property type="project" value="UniProtKB-KW"/>
</dbReference>
<dbReference type="PANTHER" id="PTHR14226:SF29">
    <property type="entry name" value="NEUROPATHY TARGET ESTERASE SWS"/>
    <property type="match status" value="1"/>
</dbReference>
<feature type="domain" description="PNPLA" evidence="4">
    <location>
        <begin position="10"/>
        <end position="193"/>
    </location>
</feature>
<dbReference type="SUPFAM" id="SSF52151">
    <property type="entry name" value="FabD/lysophospholipase-like"/>
    <property type="match status" value="1"/>
</dbReference>
<accession>A0A6C0CHT5</accession>
<dbReference type="Pfam" id="PF01734">
    <property type="entry name" value="Patatin"/>
    <property type="match status" value="1"/>
</dbReference>
<dbReference type="PANTHER" id="PTHR14226">
    <property type="entry name" value="NEUROPATHY TARGET ESTERASE/SWISS CHEESE D.MELANOGASTER"/>
    <property type="match status" value="1"/>
</dbReference>
<dbReference type="PROSITE" id="PS51635">
    <property type="entry name" value="PNPLA"/>
    <property type="match status" value="1"/>
</dbReference>
<keyword evidence="1" id="KW-0378">Hydrolase</keyword>
<dbReference type="InterPro" id="IPR016035">
    <property type="entry name" value="Acyl_Trfase/lysoPLipase"/>
</dbReference>
<dbReference type="InterPro" id="IPR050301">
    <property type="entry name" value="NTE"/>
</dbReference>
<keyword evidence="2" id="KW-0442">Lipid degradation</keyword>
<evidence type="ECO:0000256" key="2">
    <source>
        <dbReference type="ARBA" id="ARBA00022963"/>
    </source>
</evidence>
<organism evidence="5">
    <name type="scientific">viral metagenome</name>
    <dbReference type="NCBI Taxonomy" id="1070528"/>
    <lineage>
        <taxon>unclassified sequences</taxon>
        <taxon>metagenomes</taxon>
        <taxon>organismal metagenomes</taxon>
    </lineage>
</organism>
<protein>
    <recommendedName>
        <fullName evidence="4">PNPLA domain-containing protein</fullName>
    </recommendedName>
</protein>
<sequence length="427" mass="48046">MAETWKPKVLCLGAGGIKGLDELGAIWWFWLNGNLSDVDTYIGSSIGGIIGALMAMGWSPPNILEYAIDTSLFNDISEIQFTQVIQEFGLMSNSTFDDALSKRLGDMVIKKLGKIPTLQEFHRLTGKRVIFTVVSLKEEKALYIDHLSHPDMSLMTALRSTSNTPLIFGKLEHQKDYLVDGAIIDPFPVRLLDDGHTPILAIGVKDQRAWKYQKMTAIGYYERITSLPLRELTDFAIANASDQCYCILVPVQDDAGMLQMGSRESRLQKFLSGYRYTDKYVSGHPFQQSPIHMKTGEAPLAPSAIKACFKSHAAKMIIRCMKENPALFQECLKEAGVETIEKDDTSREMVPEVHHFVAKFDEDDDIIELPRMPYFNPQRMPTQGIVVSLNLDPTILDEIFHMMMGSVRQIYSLGSEEKRFLSPGSKF</sequence>
<dbReference type="Gene3D" id="3.40.1090.10">
    <property type="entry name" value="Cytosolic phospholipase A2 catalytic domain"/>
    <property type="match status" value="2"/>
</dbReference>
<evidence type="ECO:0000256" key="1">
    <source>
        <dbReference type="ARBA" id="ARBA00022801"/>
    </source>
</evidence>
<reference evidence="5" key="1">
    <citation type="journal article" date="2020" name="Nature">
        <title>Giant virus diversity and host interactions through global metagenomics.</title>
        <authorList>
            <person name="Schulz F."/>
            <person name="Roux S."/>
            <person name="Paez-Espino D."/>
            <person name="Jungbluth S."/>
            <person name="Walsh D.A."/>
            <person name="Denef V.J."/>
            <person name="McMahon K.D."/>
            <person name="Konstantinidis K.T."/>
            <person name="Eloe-Fadrosh E.A."/>
            <person name="Kyrpides N.C."/>
            <person name="Woyke T."/>
        </authorList>
    </citation>
    <scope>NUCLEOTIDE SEQUENCE</scope>
    <source>
        <strain evidence="5">GVMAG-M-3300021079-18</strain>
    </source>
</reference>
<evidence type="ECO:0000313" key="5">
    <source>
        <dbReference type="EMBL" id="QHT03440.1"/>
    </source>
</evidence>
<evidence type="ECO:0000259" key="4">
    <source>
        <dbReference type="PROSITE" id="PS51635"/>
    </source>
</evidence>
<evidence type="ECO:0000256" key="3">
    <source>
        <dbReference type="ARBA" id="ARBA00023098"/>
    </source>
</evidence>
<keyword evidence="3" id="KW-0443">Lipid metabolism</keyword>
<dbReference type="InterPro" id="IPR002641">
    <property type="entry name" value="PNPLA_dom"/>
</dbReference>